<feature type="compositionally biased region" description="Low complexity" evidence="1">
    <location>
        <begin position="27"/>
        <end position="38"/>
    </location>
</feature>
<feature type="transmembrane region" description="Helical" evidence="2">
    <location>
        <begin position="50"/>
        <end position="75"/>
    </location>
</feature>
<dbReference type="EMBL" id="CP078076">
    <property type="protein sequence ID" value="UPL12414.1"/>
    <property type="molecule type" value="Genomic_DNA"/>
</dbReference>
<evidence type="ECO:0000313" key="3">
    <source>
        <dbReference type="EMBL" id="UPL12414.1"/>
    </source>
</evidence>
<name>A0ABY4IIJ5_9MICO</name>
<organism evidence="3 4">
    <name type="scientific">Microbacterium sufflavum</name>
    <dbReference type="NCBI Taxonomy" id="2851649"/>
    <lineage>
        <taxon>Bacteria</taxon>
        <taxon>Bacillati</taxon>
        <taxon>Actinomycetota</taxon>
        <taxon>Actinomycetes</taxon>
        <taxon>Micrococcales</taxon>
        <taxon>Microbacteriaceae</taxon>
        <taxon>Microbacterium</taxon>
    </lineage>
</organism>
<proteinExistence type="predicted"/>
<keyword evidence="2" id="KW-0472">Membrane</keyword>
<reference evidence="3 4" key="1">
    <citation type="submission" date="2021-06" db="EMBL/GenBank/DDBJ databases">
        <title>Genome-based taxonomic framework of Microbacterium strains isolated from marine environment, the description of four new species and reclassification of four preexisting species.</title>
        <authorList>
            <person name="Lee S.D."/>
            <person name="Kim S.-M."/>
            <person name="Byeon Y.-S."/>
            <person name="Yang H.L."/>
            <person name="Kim I.S."/>
        </authorList>
    </citation>
    <scope>NUCLEOTIDE SEQUENCE [LARGE SCALE GENOMIC DNA]</scope>
    <source>
        <strain evidence="3 4">SSW1-51</strain>
    </source>
</reference>
<evidence type="ECO:0000313" key="4">
    <source>
        <dbReference type="Proteomes" id="UP000831467"/>
    </source>
</evidence>
<accession>A0ABY4IIJ5</accession>
<protein>
    <recommendedName>
        <fullName evidence="5">Neutral zinc metallopeptidase</fullName>
    </recommendedName>
</protein>
<keyword evidence="2" id="KW-1133">Transmembrane helix</keyword>
<keyword evidence="2" id="KW-0812">Transmembrane</keyword>
<keyword evidence="4" id="KW-1185">Reference proteome</keyword>
<feature type="region of interest" description="Disordered" evidence="1">
    <location>
        <begin position="1"/>
        <end position="47"/>
    </location>
</feature>
<sequence length="419" mass="43195">MTDPGAPSAAPAGPPGGAGHRLPPRFASAPSAPLLTPLTRRRRRRPRGPVVAGVIGAVAVVAALAITQVSAALGFDDASARVETAARAVDAQRSEVDHRYAALLESTDAGHVILDTGSPTLPVPEESWSALTAAVADGEGIGAAVEDAVAADRPPARDKPAWFWELFGTTAQLEDDERALVELDANLERASADASRGRDAVAESGLAVLATAGQAATAFEAAHVSARNDAVIALRDAAADVAAVTTIDDTAVAAYVALQDAAAQVVATEAAELSEKDGPLRGARLEIEAFARSLAPGVLLEFDWAATVNGAGANGAGANGSMGGYTTWWWDEPGRAVIQLSDSVAQQWPADRSKALVAHEVGHAISVKCQGMYDSSTQDSIEKWATAWAISMGFTDDANGVWAYGYPPQNYIDAAAGCR</sequence>
<dbReference type="RefSeq" id="WP_247981838.1">
    <property type="nucleotide sequence ID" value="NZ_CP078076.1"/>
</dbReference>
<evidence type="ECO:0000256" key="2">
    <source>
        <dbReference type="SAM" id="Phobius"/>
    </source>
</evidence>
<gene>
    <name evidence="3" type="ORF">KV394_15425</name>
</gene>
<dbReference type="InterPro" id="IPR001969">
    <property type="entry name" value="Aspartic_peptidase_AS"/>
</dbReference>
<dbReference type="Proteomes" id="UP000831467">
    <property type="component" value="Chromosome"/>
</dbReference>
<evidence type="ECO:0008006" key="5">
    <source>
        <dbReference type="Google" id="ProtNLM"/>
    </source>
</evidence>
<feature type="compositionally biased region" description="Low complexity" evidence="1">
    <location>
        <begin position="1"/>
        <end position="11"/>
    </location>
</feature>
<evidence type="ECO:0000256" key="1">
    <source>
        <dbReference type="SAM" id="MobiDB-lite"/>
    </source>
</evidence>
<dbReference type="PROSITE" id="PS00141">
    <property type="entry name" value="ASP_PROTEASE"/>
    <property type="match status" value="1"/>
</dbReference>